<dbReference type="NCBIfam" id="NF046098">
    <property type="entry name" value="RSP_7527_fam"/>
    <property type="match status" value="1"/>
</dbReference>
<proteinExistence type="predicted"/>
<accession>A0A430KPP6</accession>
<protein>
    <submittedName>
        <fullName evidence="1">Uncharacterized protein</fullName>
    </submittedName>
</protein>
<dbReference type="EMBL" id="RQXW01000010">
    <property type="protein sequence ID" value="RTE65468.1"/>
    <property type="molecule type" value="Genomic_DNA"/>
</dbReference>
<dbReference type="Proteomes" id="UP000283087">
    <property type="component" value="Unassembled WGS sequence"/>
</dbReference>
<name>A0A430KPP6_9GAMM</name>
<gene>
    <name evidence="1" type="ORF">EH243_12445</name>
</gene>
<comment type="caution">
    <text evidence="1">The sequence shown here is derived from an EMBL/GenBank/DDBJ whole genome shotgun (WGS) entry which is preliminary data.</text>
</comment>
<sequence>MNFIGDTMKTNDHGFKVDSLGDVDTAYYIAQGRAARNEYVAERFDTFATWFKSLKAKRQQKSFNSTRSFGTV</sequence>
<dbReference type="AlphaFoldDB" id="A0A430KPP6"/>
<dbReference type="RefSeq" id="WP_126158995.1">
    <property type="nucleotide sequence ID" value="NZ_RQXW01000010.1"/>
</dbReference>
<evidence type="ECO:0000313" key="1">
    <source>
        <dbReference type="EMBL" id="RTE65468.1"/>
    </source>
</evidence>
<evidence type="ECO:0000313" key="2">
    <source>
        <dbReference type="Proteomes" id="UP000283087"/>
    </source>
</evidence>
<dbReference type="OrthoDB" id="6121279at2"/>
<organism evidence="1 2">
    <name type="scientific">Amphritea opalescens</name>
    <dbReference type="NCBI Taxonomy" id="2490544"/>
    <lineage>
        <taxon>Bacteria</taxon>
        <taxon>Pseudomonadati</taxon>
        <taxon>Pseudomonadota</taxon>
        <taxon>Gammaproteobacteria</taxon>
        <taxon>Oceanospirillales</taxon>
        <taxon>Oceanospirillaceae</taxon>
        <taxon>Amphritea</taxon>
    </lineage>
</organism>
<dbReference type="InterPro" id="IPR058227">
    <property type="entry name" value="RSP_7527-like"/>
</dbReference>
<reference evidence="1 2" key="1">
    <citation type="submission" date="2018-11" db="EMBL/GenBank/DDBJ databases">
        <title>The draft genome sequence of Amphritea opalescens ANRC-JH13T.</title>
        <authorList>
            <person name="Fang Z."/>
            <person name="Zhang Y."/>
            <person name="Han X."/>
        </authorList>
    </citation>
    <scope>NUCLEOTIDE SEQUENCE [LARGE SCALE GENOMIC DNA]</scope>
    <source>
        <strain evidence="1 2">ANRC-JH13</strain>
    </source>
</reference>
<keyword evidence="2" id="KW-1185">Reference proteome</keyword>